<dbReference type="Gene3D" id="3.40.720.10">
    <property type="entry name" value="Alkaline Phosphatase, subunit A"/>
    <property type="match status" value="1"/>
</dbReference>
<organism evidence="2 3">
    <name type="scientific">Terracoccus luteus</name>
    <dbReference type="NCBI Taxonomy" id="53356"/>
    <lineage>
        <taxon>Bacteria</taxon>
        <taxon>Bacillati</taxon>
        <taxon>Actinomycetota</taxon>
        <taxon>Actinomycetes</taxon>
        <taxon>Micrococcales</taxon>
        <taxon>Intrasporangiaceae</taxon>
        <taxon>Terracoccus</taxon>
    </lineage>
</organism>
<evidence type="ECO:0000313" key="3">
    <source>
        <dbReference type="Proteomes" id="UP000278440"/>
    </source>
</evidence>
<evidence type="ECO:0000313" key="2">
    <source>
        <dbReference type="EMBL" id="RKT77840.1"/>
    </source>
</evidence>
<dbReference type="AlphaFoldDB" id="A0A495XTI9"/>
<gene>
    <name evidence="2" type="ORF">DFJ68_1268</name>
</gene>
<dbReference type="InterPro" id="IPR002591">
    <property type="entry name" value="Phosphodiest/P_Trfase"/>
</dbReference>
<dbReference type="PANTHER" id="PTHR10151:SF120">
    <property type="entry name" value="BIS(5'-ADENOSYL)-TRIPHOSPHATASE"/>
    <property type="match status" value="1"/>
</dbReference>
<sequence length="431" mass="44785">MTASPRKPRKPRAGRTGPTTPAPASGTDPTVAPATPAMSATTAGAPAPPAGPPASGPVDWHSASLASVLPSVADALGVRAFTGRDRFGLPRTRRAVVVLVDGLGHDLLVRRSGHAPFLRSHAATTHRVPCGYPSTTATSMGTFGTGLPPGSHGLVGMQVLDPDTGRLLNELSWEHGPDPLLWQPNSTVFEAVEASGVRVTMVGPHYFEGSGLTTAALRGGGFRAAASLDDRVDAAAAAVAADSRSLVYLYWGEVDKVGHVHGCQSWQWGDEVEALDRGLARLAATVPDDVTIVVTADHGMLDVPFHDRVDLAHEPDLMEGVAELGGEARSLHLYTRPGAAGDVAARWTSELGDRLSVLTRDEVVDGGWFGAVRPAVTERIGDVVTVMHGSFAVVHSGLMRPQVVGLLGLHGSTSDDELAVPVVVVAPRAGA</sequence>
<dbReference type="Pfam" id="PF01663">
    <property type="entry name" value="Phosphodiest"/>
    <property type="match status" value="1"/>
</dbReference>
<comment type="caution">
    <text evidence="2">The sequence shown here is derived from an EMBL/GenBank/DDBJ whole genome shotgun (WGS) entry which is preliminary data.</text>
</comment>
<dbReference type="SUPFAM" id="SSF53649">
    <property type="entry name" value="Alkaline phosphatase-like"/>
    <property type="match status" value="1"/>
</dbReference>
<accession>A0A495XTI9</accession>
<feature type="compositionally biased region" description="Pro residues" evidence="1">
    <location>
        <begin position="46"/>
        <end position="55"/>
    </location>
</feature>
<dbReference type="InterPro" id="IPR017850">
    <property type="entry name" value="Alkaline_phosphatase_core_sf"/>
</dbReference>
<dbReference type="Proteomes" id="UP000278440">
    <property type="component" value="Unassembled WGS sequence"/>
</dbReference>
<feature type="compositionally biased region" description="Low complexity" evidence="1">
    <location>
        <begin position="14"/>
        <end position="45"/>
    </location>
</feature>
<keyword evidence="3" id="KW-1185">Reference proteome</keyword>
<feature type="region of interest" description="Disordered" evidence="1">
    <location>
        <begin position="1"/>
        <end position="58"/>
    </location>
</feature>
<evidence type="ECO:0000256" key="1">
    <source>
        <dbReference type="SAM" id="MobiDB-lite"/>
    </source>
</evidence>
<dbReference type="PANTHER" id="PTHR10151">
    <property type="entry name" value="ECTONUCLEOTIDE PYROPHOSPHATASE/PHOSPHODIESTERASE"/>
    <property type="match status" value="1"/>
</dbReference>
<feature type="compositionally biased region" description="Basic residues" evidence="1">
    <location>
        <begin position="1"/>
        <end position="13"/>
    </location>
</feature>
<reference evidence="2 3" key="1">
    <citation type="submission" date="2018-10" db="EMBL/GenBank/DDBJ databases">
        <title>Sequencing the genomes of 1000 actinobacteria strains.</title>
        <authorList>
            <person name="Klenk H.-P."/>
        </authorList>
    </citation>
    <scope>NUCLEOTIDE SEQUENCE [LARGE SCALE GENOMIC DNA]</scope>
    <source>
        <strain evidence="2 3">DSM 44267</strain>
    </source>
</reference>
<proteinExistence type="predicted"/>
<name>A0A495XTI9_9MICO</name>
<dbReference type="GO" id="GO:0016787">
    <property type="term" value="F:hydrolase activity"/>
    <property type="evidence" value="ECO:0007669"/>
    <property type="project" value="UniProtKB-ARBA"/>
</dbReference>
<dbReference type="EMBL" id="RBXT01000001">
    <property type="protein sequence ID" value="RKT77840.1"/>
    <property type="molecule type" value="Genomic_DNA"/>
</dbReference>
<protein>
    <submittedName>
        <fullName evidence="2">Type I phosphodiesterase/nucleotide pyrophosphatase</fullName>
    </submittedName>
</protein>